<name>A0A0D3JYX3_EMIH1</name>
<accession>A0A0D3JYX3</accession>
<dbReference type="KEGG" id="ehx:EMIHUDRAFT_442928"/>
<reference evidence="3" key="1">
    <citation type="journal article" date="2013" name="Nature">
        <title>Pan genome of the phytoplankton Emiliania underpins its global distribution.</title>
        <authorList>
            <person name="Read B.A."/>
            <person name="Kegel J."/>
            <person name="Klute M.J."/>
            <person name="Kuo A."/>
            <person name="Lefebvre S.C."/>
            <person name="Maumus F."/>
            <person name="Mayer C."/>
            <person name="Miller J."/>
            <person name="Monier A."/>
            <person name="Salamov A."/>
            <person name="Young J."/>
            <person name="Aguilar M."/>
            <person name="Claverie J.M."/>
            <person name="Frickenhaus S."/>
            <person name="Gonzalez K."/>
            <person name="Herman E.K."/>
            <person name="Lin Y.C."/>
            <person name="Napier J."/>
            <person name="Ogata H."/>
            <person name="Sarno A.F."/>
            <person name="Shmutz J."/>
            <person name="Schroeder D."/>
            <person name="de Vargas C."/>
            <person name="Verret F."/>
            <person name="von Dassow P."/>
            <person name="Valentin K."/>
            <person name="Van de Peer Y."/>
            <person name="Wheeler G."/>
            <person name="Dacks J.B."/>
            <person name="Delwiche C.F."/>
            <person name="Dyhrman S.T."/>
            <person name="Glockner G."/>
            <person name="John U."/>
            <person name="Richards T."/>
            <person name="Worden A.Z."/>
            <person name="Zhang X."/>
            <person name="Grigoriev I.V."/>
            <person name="Allen A.E."/>
            <person name="Bidle K."/>
            <person name="Borodovsky M."/>
            <person name="Bowler C."/>
            <person name="Brownlee C."/>
            <person name="Cock J.M."/>
            <person name="Elias M."/>
            <person name="Gladyshev V.N."/>
            <person name="Groth M."/>
            <person name="Guda C."/>
            <person name="Hadaegh A."/>
            <person name="Iglesias-Rodriguez M.D."/>
            <person name="Jenkins J."/>
            <person name="Jones B.M."/>
            <person name="Lawson T."/>
            <person name="Leese F."/>
            <person name="Lindquist E."/>
            <person name="Lobanov A."/>
            <person name="Lomsadze A."/>
            <person name="Malik S.B."/>
            <person name="Marsh M.E."/>
            <person name="Mackinder L."/>
            <person name="Mock T."/>
            <person name="Mueller-Roeber B."/>
            <person name="Pagarete A."/>
            <person name="Parker M."/>
            <person name="Probert I."/>
            <person name="Quesneville H."/>
            <person name="Raines C."/>
            <person name="Rensing S.A."/>
            <person name="Riano-Pachon D.M."/>
            <person name="Richier S."/>
            <person name="Rokitta S."/>
            <person name="Shiraiwa Y."/>
            <person name="Soanes D.M."/>
            <person name="van der Giezen M."/>
            <person name="Wahlund T.M."/>
            <person name="Williams B."/>
            <person name="Wilson W."/>
            <person name="Wolfe G."/>
            <person name="Wurch L.L."/>
        </authorList>
    </citation>
    <scope>NUCLEOTIDE SEQUENCE</scope>
</reference>
<evidence type="ECO:0000313" key="3">
    <source>
        <dbReference type="Proteomes" id="UP000013827"/>
    </source>
</evidence>
<dbReference type="Proteomes" id="UP000013827">
    <property type="component" value="Unassembled WGS sequence"/>
</dbReference>
<keyword evidence="3" id="KW-1185">Reference proteome</keyword>
<feature type="region of interest" description="Disordered" evidence="1">
    <location>
        <begin position="131"/>
        <end position="185"/>
    </location>
</feature>
<dbReference type="EnsemblProtists" id="EOD28708">
    <property type="protein sequence ID" value="EOD28708"/>
    <property type="gene ID" value="EMIHUDRAFT_442928"/>
</dbReference>
<feature type="region of interest" description="Disordered" evidence="1">
    <location>
        <begin position="1"/>
        <end position="99"/>
    </location>
</feature>
<feature type="compositionally biased region" description="Basic and acidic residues" evidence="1">
    <location>
        <begin position="85"/>
        <end position="97"/>
    </location>
</feature>
<dbReference type="HOGENOM" id="CLU_1418588_0_0_1"/>
<feature type="compositionally biased region" description="Basic residues" evidence="1">
    <location>
        <begin position="137"/>
        <end position="148"/>
    </location>
</feature>
<evidence type="ECO:0000256" key="1">
    <source>
        <dbReference type="SAM" id="MobiDB-lite"/>
    </source>
</evidence>
<protein>
    <recommendedName>
        <fullName evidence="4">SCA7 domain-containing protein</fullName>
    </recommendedName>
</protein>
<sequence>MAGNRTTMLGRGAHAVSSAAGGEIRRDLRGGAVPRRAPTANGAVVRPLQPRAAAAGAAQAGRTPEQAAAELASHSAGRVSGQPARLEEQRPGADRFRLPPPLDARDVAYCIMLPPFGACHGSLCSRHALDTRTPCSRPRRIPHPRPPPHPRDHARLPEISRGYPRVPESRPPPGPRPPSWGALCATAHRRHI</sequence>
<reference evidence="2" key="2">
    <citation type="submission" date="2024-10" db="UniProtKB">
        <authorList>
            <consortium name="EnsemblProtists"/>
        </authorList>
    </citation>
    <scope>IDENTIFICATION</scope>
</reference>
<dbReference type="GeneID" id="17274253"/>
<feature type="compositionally biased region" description="Low complexity" evidence="1">
    <location>
        <begin position="52"/>
        <end position="61"/>
    </location>
</feature>
<evidence type="ECO:0008006" key="4">
    <source>
        <dbReference type="Google" id="ProtNLM"/>
    </source>
</evidence>
<feature type="compositionally biased region" description="Basic and acidic residues" evidence="1">
    <location>
        <begin position="149"/>
        <end position="158"/>
    </location>
</feature>
<dbReference type="AlphaFoldDB" id="A0A0D3JYX3"/>
<dbReference type="RefSeq" id="XP_005781137.1">
    <property type="nucleotide sequence ID" value="XM_005781080.1"/>
</dbReference>
<feature type="compositionally biased region" description="Pro residues" evidence="1">
    <location>
        <begin position="169"/>
        <end position="178"/>
    </location>
</feature>
<proteinExistence type="predicted"/>
<organism evidence="2 3">
    <name type="scientific">Emiliania huxleyi (strain CCMP1516)</name>
    <dbReference type="NCBI Taxonomy" id="280463"/>
    <lineage>
        <taxon>Eukaryota</taxon>
        <taxon>Haptista</taxon>
        <taxon>Haptophyta</taxon>
        <taxon>Prymnesiophyceae</taxon>
        <taxon>Isochrysidales</taxon>
        <taxon>Noelaerhabdaceae</taxon>
        <taxon>Emiliania</taxon>
    </lineage>
</organism>
<evidence type="ECO:0000313" key="2">
    <source>
        <dbReference type="EnsemblProtists" id="EOD28708"/>
    </source>
</evidence>
<dbReference type="PaxDb" id="2903-EOD28708"/>